<sequence length="218" mass="24553">MTLAQDRAQETNARDLFRAAYENRYTWDANFPGYTADVELCQGEESYRGSVAIAADFSVSVTGIDHPEVLKTLEHQLRDIVTHRQRSSFDKAHGQNEFTLGATDETGAVEVLVSGKSMGSSYKVRDREICHVERPVGPMKFIIDTQATMDTGEGYLPTLTDANFYKLPENQLVKQVRYEDTHERVGNYVLMSSQTIRVKEGDQEIVTTMTFSNLKLQG</sequence>
<keyword evidence="2" id="KW-1185">Reference proteome</keyword>
<dbReference type="EMBL" id="JAZAQF010000021">
    <property type="protein sequence ID" value="MFG3816732.1"/>
    <property type="molecule type" value="Genomic_DNA"/>
</dbReference>
<dbReference type="InterPro" id="IPR021809">
    <property type="entry name" value="DUF3386"/>
</dbReference>
<proteinExistence type="predicted"/>
<evidence type="ECO:0000313" key="1">
    <source>
        <dbReference type="EMBL" id="MFG3816732.1"/>
    </source>
</evidence>
<dbReference type="Proteomes" id="UP001604335">
    <property type="component" value="Unassembled WGS sequence"/>
</dbReference>
<reference evidence="2" key="1">
    <citation type="journal article" date="2024" name="Algal Res.">
        <title>Biochemical, toxicological and genomic investigation of a high-biomass producing Limnothrix strain isolated from Italian shallow drinking water reservoir.</title>
        <authorList>
            <person name="Simonazzi M."/>
            <person name="Shishido T.K."/>
            <person name="Delbaje E."/>
            <person name="Wahlsten M."/>
            <person name="Fewer D.P."/>
            <person name="Sivonen K."/>
            <person name="Pezzolesi L."/>
            <person name="Pistocchi R."/>
        </authorList>
    </citation>
    <scope>NUCLEOTIDE SEQUENCE [LARGE SCALE GENOMIC DNA]</scope>
    <source>
        <strain evidence="2">LRLZ20PSL1</strain>
    </source>
</reference>
<gene>
    <name evidence="1" type="ORF">VPK24_03710</name>
</gene>
<protein>
    <submittedName>
        <fullName evidence="1">DUF3386 domain-containing protein</fullName>
    </submittedName>
</protein>
<accession>A0ABW7C6A3</accession>
<dbReference type="Pfam" id="PF11866">
    <property type="entry name" value="DUF3386"/>
    <property type="match status" value="1"/>
</dbReference>
<comment type="caution">
    <text evidence="1">The sequence shown here is derived from an EMBL/GenBank/DDBJ whole genome shotgun (WGS) entry which is preliminary data.</text>
</comment>
<evidence type="ECO:0000313" key="2">
    <source>
        <dbReference type="Proteomes" id="UP001604335"/>
    </source>
</evidence>
<organism evidence="1 2">
    <name type="scientific">Limnothrix redekei LRLZ20PSL1</name>
    <dbReference type="NCBI Taxonomy" id="3112953"/>
    <lineage>
        <taxon>Bacteria</taxon>
        <taxon>Bacillati</taxon>
        <taxon>Cyanobacteriota</taxon>
        <taxon>Cyanophyceae</taxon>
        <taxon>Pseudanabaenales</taxon>
        <taxon>Pseudanabaenaceae</taxon>
        <taxon>Limnothrix</taxon>
    </lineage>
</organism>
<name>A0ABW7C6A3_9CYAN</name>
<dbReference type="RefSeq" id="WP_393010811.1">
    <property type="nucleotide sequence ID" value="NZ_JAZAQF010000021.1"/>
</dbReference>